<evidence type="ECO:0000259" key="10">
    <source>
        <dbReference type="SMART" id="SM00768"/>
    </source>
</evidence>
<dbReference type="GO" id="GO:0005886">
    <property type="term" value="C:plasma membrane"/>
    <property type="evidence" value="ECO:0007669"/>
    <property type="project" value="UniProtKB-SubCell"/>
</dbReference>
<evidence type="ECO:0000256" key="3">
    <source>
        <dbReference type="ARBA" id="ARBA00022622"/>
    </source>
</evidence>
<dbReference type="InterPro" id="IPR012946">
    <property type="entry name" value="X8"/>
</dbReference>
<keyword evidence="7" id="KW-0325">Glycoprotein</keyword>
<dbReference type="GO" id="GO:0009506">
    <property type="term" value="C:plasmodesma"/>
    <property type="evidence" value="ECO:0007669"/>
    <property type="project" value="UniProtKB-ARBA"/>
</dbReference>
<reference evidence="11" key="1">
    <citation type="submission" date="2018-01" db="EMBL/GenBank/DDBJ databases">
        <authorList>
            <person name="Mao J.F."/>
        </authorList>
    </citation>
    <scope>NUCLEOTIDE SEQUENCE</scope>
    <source>
        <strain evidence="11">Huo1</strain>
        <tissue evidence="11">Leaf</tissue>
    </source>
</reference>
<evidence type="ECO:0000256" key="4">
    <source>
        <dbReference type="ARBA" id="ARBA00022729"/>
    </source>
</evidence>
<evidence type="ECO:0000313" key="11">
    <source>
        <dbReference type="EMBL" id="KAG6410257.1"/>
    </source>
</evidence>
<keyword evidence="2" id="KW-1003">Cell membrane</keyword>
<dbReference type="AlphaFoldDB" id="A0A8X8XC93"/>
<evidence type="ECO:0000313" key="12">
    <source>
        <dbReference type="Proteomes" id="UP000298416"/>
    </source>
</evidence>
<dbReference type="InterPro" id="IPR044788">
    <property type="entry name" value="X8_dom_prot"/>
</dbReference>
<evidence type="ECO:0000256" key="7">
    <source>
        <dbReference type="ARBA" id="ARBA00023180"/>
    </source>
</evidence>
<dbReference type="PANTHER" id="PTHR31044:SF25">
    <property type="entry name" value="PLASMODESMATA CALLOSE-BINDING PROTEIN 3"/>
    <property type="match status" value="1"/>
</dbReference>
<evidence type="ECO:0000256" key="8">
    <source>
        <dbReference type="ARBA" id="ARBA00023288"/>
    </source>
</evidence>
<keyword evidence="3" id="KW-0336">GPI-anchor</keyword>
<dbReference type="PANTHER" id="PTHR31044">
    <property type="entry name" value="BETA-1,3 GLUCANASE"/>
    <property type="match status" value="1"/>
</dbReference>
<evidence type="ECO:0000256" key="9">
    <source>
        <dbReference type="SAM" id="SignalP"/>
    </source>
</evidence>
<accession>A0A8X8XC93</accession>
<feature type="signal peptide" evidence="9">
    <location>
        <begin position="1"/>
        <end position="19"/>
    </location>
</feature>
<evidence type="ECO:0000256" key="5">
    <source>
        <dbReference type="ARBA" id="ARBA00023136"/>
    </source>
</evidence>
<evidence type="ECO:0000256" key="2">
    <source>
        <dbReference type="ARBA" id="ARBA00022475"/>
    </source>
</evidence>
<dbReference type="Proteomes" id="UP000298416">
    <property type="component" value="Unassembled WGS sequence"/>
</dbReference>
<feature type="domain" description="X8" evidence="10">
    <location>
        <begin position="20"/>
        <end position="104"/>
    </location>
</feature>
<protein>
    <recommendedName>
        <fullName evidence="10">X8 domain-containing protein</fullName>
    </recommendedName>
</protein>
<proteinExistence type="predicted"/>
<comment type="subcellular location">
    <subcellularLocation>
        <location evidence="1">Cell membrane</location>
        <topology evidence="1">Lipid-anchor</topology>
        <topology evidence="1">GPI-anchor</topology>
    </subcellularLocation>
</comment>
<dbReference type="SMART" id="SM00768">
    <property type="entry name" value="X8"/>
    <property type="match status" value="1"/>
</dbReference>
<sequence length="196" mass="19959">MAALVLMALLLAITGHSSASWCVCKDGLSDTVLQKALDYACGAGADCNPIHQNGPCFQPNTVRAHCSYAANSYFQKNRQQPTACNFEGAATISASDPSISGCTYPATARGSLVITHNSSTPTTATPGTMTPVSGTTGNSPGMINPSTGGGVLGGNPGLGPSGMNPNTDFSDAGIRLSNAFFHCFCVVIAFSALVFS</sequence>
<evidence type="ECO:0000256" key="1">
    <source>
        <dbReference type="ARBA" id="ARBA00004609"/>
    </source>
</evidence>
<dbReference type="Pfam" id="PF07983">
    <property type="entry name" value="X8"/>
    <property type="match status" value="1"/>
</dbReference>
<evidence type="ECO:0000256" key="6">
    <source>
        <dbReference type="ARBA" id="ARBA00023157"/>
    </source>
</evidence>
<keyword evidence="5" id="KW-0472">Membrane</keyword>
<gene>
    <name evidence="11" type="ORF">SASPL_128310</name>
</gene>
<dbReference type="Gene3D" id="1.20.58.1040">
    <property type="match status" value="1"/>
</dbReference>
<comment type="caution">
    <text evidence="11">The sequence shown here is derived from an EMBL/GenBank/DDBJ whole genome shotgun (WGS) entry which is preliminary data.</text>
</comment>
<keyword evidence="4 9" id="KW-0732">Signal</keyword>
<keyword evidence="8" id="KW-0449">Lipoprotein</keyword>
<dbReference type="EMBL" id="PNBA02000010">
    <property type="protein sequence ID" value="KAG6410257.1"/>
    <property type="molecule type" value="Genomic_DNA"/>
</dbReference>
<organism evidence="11">
    <name type="scientific">Salvia splendens</name>
    <name type="common">Scarlet sage</name>
    <dbReference type="NCBI Taxonomy" id="180675"/>
    <lineage>
        <taxon>Eukaryota</taxon>
        <taxon>Viridiplantae</taxon>
        <taxon>Streptophyta</taxon>
        <taxon>Embryophyta</taxon>
        <taxon>Tracheophyta</taxon>
        <taxon>Spermatophyta</taxon>
        <taxon>Magnoliopsida</taxon>
        <taxon>eudicotyledons</taxon>
        <taxon>Gunneridae</taxon>
        <taxon>Pentapetalae</taxon>
        <taxon>asterids</taxon>
        <taxon>lamiids</taxon>
        <taxon>Lamiales</taxon>
        <taxon>Lamiaceae</taxon>
        <taxon>Nepetoideae</taxon>
        <taxon>Mentheae</taxon>
        <taxon>Salviinae</taxon>
        <taxon>Salvia</taxon>
        <taxon>Salvia subgen. Calosphace</taxon>
        <taxon>core Calosphace</taxon>
    </lineage>
</organism>
<keyword evidence="12" id="KW-1185">Reference proteome</keyword>
<reference evidence="11" key="2">
    <citation type="submission" date="2020-08" db="EMBL/GenBank/DDBJ databases">
        <title>Plant Genome Project.</title>
        <authorList>
            <person name="Zhang R.-G."/>
        </authorList>
    </citation>
    <scope>NUCLEOTIDE SEQUENCE</scope>
    <source>
        <strain evidence="11">Huo1</strain>
        <tissue evidence="11">Leaf</tissue>
    </source>
</reference>
<feature type="chain" id="PRO_5036463468" description="X8 domain-containing protein" evidence="9">
    <location>
        <begin position="20"/>
        <end position="196"/>
    </location>
</feature>
<name>A0A8X8XC93_SALSN</name>
<keyword evidence="6" id="KW-1015">Disulfide bond</keyword>
<dbReference type="FunFam" id="1.20.58.1040:FF:000001">
    <property type="entry name" value="Glucan endo-1,3-beta-glucosidase 4"/>
    <property type="match status" value="1"/>
</dbReference>
<dbReference type="GO" id="GO:0098552">
    <property type="term" value="C:side of membrane"/>
    <property type="evidence" value="ECO:0007669"/>
    <property type="project" value="UniProtKB-KW"/>
</dbReference>